<protein>
    <submittedName>
        <fullName evidence="2">Uncharacterized protein</fullName>
    </submittedName>
</protein>
<reference evidence="2 3" key="1">
    <citation type="submission" date="2016-10" db="EMBL/GenBank/DDBJ databases">
        <authorList>
            <person name="de Groot N.N."/>
        </authorList>
    </citation>
    <scope>NUCLEOTIDE SEQUENCE [LARGE SCALE GENOMIC DNA]</scope>
    <source>
        <strain evidence="2 3">GAS232</strain>
    </source>
</reference>
<keyword evidence="1" id="KW-0812">Transmembrane</keyword>
<evidence type="ECO:0000256" key="1">
    <source>
        <dbReference type="SAM" id="Phobius"/>
    </source>
</evidence>
<dbReference type="OrthoDB" id="9912690at2"/>
<dbReference type="AlphaFoldDB" id="A0A1G7EVY6"/>
<keyword evidence="1" id="KW-1133">Transmembrane helix</keyword>
<proteinExistence type="predicted"/>
<feature type="transmembrane region" description="Helical" evidence="1">
    <location>
        <begin position="33"/>
        <end position="51"/>
    </location>
</feature>
<feature type="transmembrane region" description="Helical" evidence="1">
    <location>
        <begin position="60"/>
        <end position="80"/>
    </location>
</feature>
<keyword evidence="1" id="KW-0472">Membrane</keyword>
<feature type="transmembrane region" description="Helical" evidence="1">
    <location>
        <begin position="86"/>
        <end position="104"/>
    </location>
</feature>
<evidence type="ECO:0000313" key="2">
    <source>
        <dbReference type="EMBL" id="SDE67777.1"/>
    </source>
</evidence>
<gene>
    <name evidence="2" type="ORF">SAMN05444167_0116</name>
</gene>
<keyword evidence="3" id="KW-1185">Reference proteome</keyword>
<organism evidence="2 3">
    <name type="scientific">Terriglobus roseus</name>
    <dbReference type="NCBI Taxonomy" id="392734"/>
    <lineage>
        <taxon>Bacteria</taxon>
        <taxon>Pseudomonadati</taxon>
        <taxon>Acidobacteriota</taxon>
        <taxon>Terriglobia</taxon>
        <taxon>Terriglobales</taxon>
        <taxon>Acidobacteriaceae</taxon>
        <taxon>Terriglobus</taxon>
    </lineage>
</organism>
<accession>A0A1G7EVY6</accession>
<name>A0A1G7EVY6_9BACT</name>
<dbReference type="Proteomes" id="UP000182427">
    <property type="component" value="Chromosome I"/>
</dbReference>
<dbReference type="EMBL" id="LT629690">
    <property type="protein sequence ID" value="SDE67777.1"/>
    <property type="molecule type" value="Genomic_DNA"/>
</dbReference>
<sequence length="113" mass="12289">MRTLDRILGWVLVGCSLALFVLLHRSYSGTAEPLVLSTTLCGLLLGSMNLMRAERPHDRTLAKVCVAGNAFFAVLLGALARATENLPLPLTLAAVCVALLLLSMRTRRRSRPM</sequence>
<feature type="transmembrane region" description="Helical" evidence="1">
    <location>
        <begin position="7"/>
        <end position="27"/>
    </location>
</feature>
<evidence type="ECO:0000313" key="3">
    <source>
        <dbReference type="Proteomes" id="UP000182427"/>
    </source>
</evidence>